<evidence type="ECO:0000313" key="1">
    <source>
        <dbReference type="EMBL" id="MDK2124411.1"/>
    </source>
</evidence>
<evidence type="ECO:0000313" key="2">
    <source>
        <dbReference type="Proteomes" id="UP001172778"/>
    </source>
</evidence>
<dbReference type="Gene3D" id="3.40.50.300">
    <property type="entry name" value="P-loop containing nucleotide triphosphate hydrolases"/>
    <property type="match status" value="1"/>
</dbReference>
<protein>
    <submittedName>
        <fullName evidence="1">IcmB protein</fullName>
    </submittedName>
</protein>
<comment type="caution">
    <text evidence="1">The sequence shown here is derived from an EMBL/GenBank/DDBJ whole genome shotgun (WGS) entry which is preliminary data.</text>
</comment>
<name>A0ABT7DWG6_9NEIS</name>
<dbReference type="SUPFAM" id="SSF52540">
    <property type="entry name" value="P-loop containing nucleoside triphosphate hydrolases"/>
    <property type="match status" value="1"/>
</dbReference>
<reference evidence="1" key="1">
    <citation type="submission" date="2023-03" db="EMBL/GenBank/DDBJ databases">
        <title>Chitinimonas shenzhenensis gen. nov., sp. nov., a novel member of family Burkholderiaceae isolated from activated sludge collected in Shen Zhen, China.</title>
        <authorList>
            <person name="Wang X."/>
        </authorList>
    </citation>
    <scope>NUCLEOTIDE SEQUENCE</scope>
    <source>
        <strain evidence="1">DQS-5</strain>
    </source>
</reference>
<gene>
    <name evidence="1" type="ORF">PZA18_10145</name>
</gene>
<accession>A0ABT7DWG6</accession>
<dbReference type="Proteomes" id="UP001172778">
    <property type="component" value="Unassembled WGS sequence"/>
</dbReference>
<dbReference type="RefSeq" id="WP_284100724.1">
    <property type="nucleotide sequence ID" value="NZ_JARRAF010000010.1"/>
</dbReference>
<organism evidence="1 2">
    <name type="scientific">Parachitinimonas caeni</name>
    <dbReference type="NCBI Taxonomy" id="3031301"/>
    <lineage>
        <taxon>Bacteria</taxon>
        <taxon>Pseudomonadati</taxon>
        <taxon>Pseudomonadota</taxon>
        <taxon>Betaproteobacteria</taxon>
        <taxon>Neisseriales</taxon>
        <taxon>Chitinibacteraceae</taxon>
        <taxon>Parachitinimonas</taxon>
    </lineage>
</organism>
<dbReference type="InterPro" id="IPR027417">
    <property type="entry name" value="P-loop_NTPase"/>
</dbReference>
<dbReference type="EMBL" id="JARRAF010000010">
    <property type="protein sequence ID" value="MDK2124411.1"/>
    <property type="molecule type" value="Genomic_DNA"/>
</dbReference>
<proteinExistence type="predicted"/>
<sequence length="1011" mass="113337">MLAELEAVVISLLSVLRTEVVDYCDIETIDDNVLVANDGSLATVIRILGVKTLLSSAHFQEIAQRLEGALTPFMRSRGHQIQVVFRRDIDPTELLNEAIAPQKDTAAYLNLDVVDLVDETADKLSAYLYDETLHCVLWSRPLLLDPAEARIDAEEKRALAKQHKLPALKNAQNPLRPVRFLYDRHIGFVRKVVEDLRMLDFMVDEFDVHGMVRAIKRSVYPDSVDPRWKPQLPGDRPVIRWKKNANRRDASELLPPSIAQQVMTLDAEIGRHGNPVLPDPNTVRLGARVFAPVLFELPPNEPKTFTALFNDLNKAETVENGRKRSVPYALSFMLEGDGMSVLGLKTVFSSILGFTSEQNRNLNSAAKALGEFRRDGGTLVKLRISALTWARLGEDKELSLRKRKLIKSLEAWGGGKVVEKSGHPLLAFQSTAVGLSYKHIGNPAAAPLYDAVYLLPLTRPTSPFKLGSTLYRSLDGKLMRYQRFSSDQSTWITLIAGKPGSGKSVMMNSNNVDSCLMPGLTRLPYICIIDIGISSAGFIDLIADALPKDRKHLAVYKRIQNTADYAINPFDTHIGLRNPLPRDRQFLINFLVMLATPPERDGVPYDGMSGFVGRIVDSVYRSVSDRETRGRPQNYIPGLDQEVDEAIERARVEIRQATKWWDIVDALFDAGDIYGAQRAQRYAVPTLDIAIGIAATPDIQEDYGDRATSAGQSLPRLFMTMISEAINDYPIFSKPTSFDLGESRVMSLDLQDVVQVGSAATKKQAALMYMIARQSFLKKVAISREDTALVPPRYLAHYTRLTDEIAEDYKVICYDEFHKTGGHAMLQEQIMTDGREARKWNLEIVLASQILEDFGGLSKIATSIFILDSGTEQTRQYARDTIGLSEVENSALQRYVTGANKDGATMLARFVTKTKQYSHLFTLTCGAKRLWALSTTAEDRKLRSLLYRRMGTREARELLAKRFPSGSCKAYLERMRENLFNQSDFLDEEQLNSAVEELANQLVAEYLRDGQ</sequence>
<keyword evidence="2" id="KW-1185">Reference proteome</keyword>